<sequence length="273" mass="29750">MKKSEALKILGLTDGASDDAVKAAHRKKVRENHPDQFAQNSAKHAEAEEKTKLINEARDVLLSRKWDPEFDPRRAGASNPYATPYGGASYGRPPQGGSSQGDPFADWPFGAGWVWTSWDDTRQTGTTGAGQRPGASNPFDPFDFTVYAQTTVTQTPQERLKEATEELRANALVVGVKVALVALLAAVGNLAIGLFIYVLGSLFVYFRRMGGCAWILIIPVLMLFGPWLFVLMPRAGAPVSLGLSIAALFALYFDVTNLKQDWEAYQKAKKAAA</sequence>
<feature type="transmembrane region" description="Helical" evidence="2">
    <location>
        <begin position="211"/>
        <end position="229"/>
    </location>
</feature>
<dbReference type="InterPro" id="IPR001623">
    <property type="entry name" value="DnaJ_domain"/>
</dbReference>
<dbReference type="Gene3D" id="1.10.287.110">
    <property type="entry name" value="DnaJ domain"/>
    <property type="match status" value="1"/>
</dbReference>
<dbReference type="EMBL" id="DVGB01000005">
    <property type="protein sequence ID" value="HIR00791.1"/>
    <property type="molecule type" value="Genomic_DNA"/>
</dbReference>
<feature type="region of interest" description="Disordered" evidence="1">
    <location>
        <begin position="21"/>
        <end position="49"/>
    </location>
</feature>
<dbReference type="SUPFAM" id="SSF46565">
    <property type="entry name" value="Chaperone J-domain"/>
    <property type="match status" value="1"/>
</dbReference>
<evidence type="ECO:0000256" key="2">
    <source>
        <dbReference type="SAM" id="Phobius"/>
    </source>
</evidence>
<keyword evidence="2" id="KW-0812">Transmembrane</keyword>
<name>A0A9D1A0T0_9ACTN</name>
<keyword evidence="2" id="KW-1133">Transmembrane helix</keyword>
<dbReference type="InterPro" id="IPR036869">
    <property type="entry name" value="J_dom_sf"/>
</dbReference>
<proteinExistence type="predicted"/>
<reference evidence="4" key="1">
    <citation type="submission" date="2020-10" db="EMBL/GenBank/DDBJ databases">
        <authorList>
            <person name="Gilroy R."/>
        </authorList>
    </citation>
    <scope>NUCLEOTIDE SEQUENCE</scope>
    <source>
        <strain evidence="4">ChiGjej1B1-2707</strain>
    </source>
</reference>
<dbReference type="PRINTS" id="PR00625">
    <property type="entry name" value="JDOMAIN"/>
</dbReference>
<evidence type="ECO:0000259" key="3">
    <source>
        <dbReference type="PROSITE" id="PS50076"/>
    </source>
</evidence>
<dbReference type="SMART" id="SM00271">
    <property type="entry name" value="DnaJ"/>
    <property type="match status" value="1"/>
</dbReference>
<dbReference type="Pfam" id="PF00226">
    <property type="entry name" value="DnaJ"/>
    <property type="match status" value="1"/>
</dbReference>
<feature type="transmembrane region" description="Helical" evidence="2">
    <location>
        <begin position="235"/>
        <end position="253"/>
    </location>
</feature>
<dbReference type="InterPro" id="IPR050817">
    <property type="entry name" value="DjlA_DnaK_co-chaperone"/>
</dbReference>
<reference evidence="4" key="2">
    <citation type="journal article" date="2021" name="PeerJ">
        <title>Extensive microbial diversity within the chicken gut microbiome revealed by metagenomics and culture.</title>
        <authorList>
            <person name="Gilroy R."/>
            <person name="Ravi A."/>
            <person name="Getino M."/>
            <person name="Pursley I."/>
            <person name="Horton D.L."/>
            <person name="Alikhan N.F."/>
            <person name="Baker D."/>
            <person name="Gharbi K."/>
            <person name="Hall N."/>
            <person name="Watson M."/>
            <person name="Adriaenssens E.M."/>
            <person name="Foster-Nyarko E."/>
            <person name="Jarju S."/>
            <person name="Secka A."/>
            <person name="Antonio M."/>
            <person name="Oren A."/>
            <person name="Chaudhuri R.R."/>
            <person name="La Ragione R."/>
            <person name="Hildebrand F."/>
            <person name="Pallen M.J."/>
        </authorList>
    </citation>
    <scope>NUCLEOTIDE SEQUENCE</scope>
    <source>
        <strain evidence="4">ChiGjej1B1-2707</strain>
    </source>
</reference>
<organism evidence="4 5">
    <name type="scientific">Candidatus Aveggerthella stercoripullorum</name>
    <dbReference type="NCBI Taxonomy" id="2840688"/>
    <lineage>
        <taxon>Bacteria</taxon>
        <taxon>Bacillati</taxon>
        <taxon>Actinomycetota</taxon>
        <taxon>Coriobacteriia</taxon>
        <taxon>Eggerthellales</taxon>
        <taxon>Eggerthellaceae</taxon>
        <taxon>Eggerthellaceae incertae sedis</taxon>
        <taxon>Candidatus Aveggerthella</taxon>
    </lineage>
</organism>
<feature type="region of interest" description="Disordered" evidence="1">
    <location>
        <begin position="69"/>
        <end position="101"/>
    </location>
</feature>
<dbReference type="AlphaFoldDB" id="A0A9D1A0T0"/>
<dbReference type="PANTHER" id="PTHR24074">
    <property type="entry name" value="CO-CHAPERONE PROTEIN DJLA"/>
    <property type="match status" value="1"/>
</dbReference>
<gene>
    <name evidence="4" type="ORF">IAA69_00715</name>
</gene>
<dbReference type="CDD" id="cd06257">
    <property type="entry name" value="DnaJ"/>
    <property type="match status" value="1"/>
</dbReference>
<dbReference type="Proteomes" id="UP000824261">
    <property type="component" value="Unassembled WGS sequence"/>
</dbReference>
<feature type="domain" description="J" evidence="3">
    <location>
        <begin position="5"/>
        <end position="74"/>
    </location>
</feature>
<evidence type="ECO:0000256" key="1">
    <source>
        <dbReference type="SAM" id="MobiDB-lite"/>
    </source>
</evidence>
<evidence type="ECO:0000313" key="5">
    <source>
        <dbReference type="Proteomes" id="UP000824261"/>
    </source>
</evidence>
<accession>A0A9D1A0T0</accession>
<keyword evidence="2" id="KW-0472">Membrane</keyword>
<dbReference type="PROSITE" id="PS50076">
    <property type="entry name" value="DNAJ_2"/>
    <property type="match status" value="1"/>
</dbReference>
<evidence type="ECO:0000313" key="4">
    <source>
        <dbReference type="EMBL" id="HIR00791.1"/>
    </source>
</evidence>
<feature type="transmembrane region" description="Helical" evidence="2">
    <location>
        <begin position="178"/>
        <end position="199"/>
    </location>
</feature>
<comment type="caution">
    <text evidence="4">The sequence shown here is derived from an EMBL/GenBank/DDBJ whole genome shotgun (WGS) entry which is preliminary data.</text>
</comment>
<protein>
    <submittedName>
        <fullName evidence="4">DnaJ domain-containing protein</fullName>
    </submittedName>
</protein>